<dbReference type="Proteomes" id="UP000184038">
    <property type="component" value="Unassembled WGS sequence"/>
</dbReference>
<gene>
    <name evidence="3" type="ORF">SAMN02746066_00902</name>
</gene>
<reference evidence="3 4" key="1">
    <citation type="submission" date="2016-11" db="EMBL/GenBank/DDBJ databases">
        <authorList>
            <person name="Jaros S."/>
            <person name="Januszkiewicz K."/>
            <person name="Wedrychowicz H."/>
        </authorList>
    </citation>
    <scope>NUCLEOTIDE SEQUENCE [LARGE SCALE GENOMIC DNA]</scope>
    <source>
        <strain evidence="3 4">DSM 15930</strain>
    </source>
</reference>
<evidence type="ECO:0000256" key="2">
    <source>
        <dbReference type="SAM" id="Phobius"/>
    </source>
</evidence>
<dbReference type="OrthoDB" id="82335at2"/>
<feature type="transmembrane region" description="Helical" evidence="2">
    <location>
        <begin position="36"/>
        <end position="65"/>
    </location>
</feature>
<dbReference type="STRING" id="1120996.SAMN02746066_00902"/>
<keyword evidence="2" id="KW-1133">Transmembrane helix</keyword>
<feature type="compositionally biased region" description="Low complexity" evidence="1">
    <location>
        <begin position="181"/>
        <end position="192"/>
    </location>
</feature>
<keyword evidence="2" id="KW-0812">Transmembrane</keyword>
<dbReference type="EMBL" id="FRCP01000006">
    <property type="protein sequence ID" value="SHM12607.1"/>
    <property type="molecule type" value="Genomic_DNA"/>
</dbReference>
<feature type="compositionally biased region" description="Polar residues" evidence="1">
    <location>
        <begin position="204"/>
        <end position="216"/>
    </location>
</feature>
<dbReference type="RefSeq" id="WP_073283511.1">
    <property type="nucleotide sequence ID" value="NZ_FRCP01000006.1"/>
</dbReference>
<feature type="region of interest" description="Disordered" evidence="1">
    <location>
        <begin position="202"/>
        <end position="227"/>
    </location>
</feature>
<dbReference type="AlphaFoldDB" id="A0A1M7G9L5"/>
<proteinExistence type="predicted"/>
<feature type="transmembrane region" description="Helical" evidence="2">
    <location>
        <begin position="142"/>
        <end position="162"/>
    </location>
</feature>
<evidence type="ECO:0000256" key="1">
    <source>
        <dbReference type="SAM" id="MobiDB-lite"/>
    </source>
</evidence>
<evidence type="ECO:0000313" key="4">
    <source>
        <dbReference type="Proteomes" id="UP000184038"/>
    </source>
</evidence>
<protein>
    <submittedName>
        <fullName evidence="3">Uncharacterized protein</fullName>
    </submittedName>
</protein>
<feature type="transmembrane region" description="Helical" evidence="2">
    <location>
        <begin position="106"/>
        <end position="130"/>
    </location>
</feature>
<evidence type="ECO:0000313" key="3">
    <source>
        <dbReference type="EMBL" id="SHM12607.1"/>
    </source>
</evidence>
<name>A0A1M7G9L5_9FIRM</name>
<accession>A0A1M7G9L5</accession>
<keyword evidence="4" id="KW-1185">Reference proteome</keyword>
<feature type="region of interest" description="Disordered" evidence="1">
    <location>
        <begin position="173"/>
        <end position="192"/>
    </location>
</feature>
<sequence length="227" mass="26104">MIRKKSKFWTFWFSFIPGAAEMYMGFMKMGLSLMTVFFGLFALSVILELGPVMVFTAISWFYSFFHAHNLASMPEQEFYEVEDTYLFTVADAKQGSDLIRTYRKTFAVVLIFIGVVLTWKTCMSMLYGIIPYEIYNALNHMMYRFPQLVVGVAIVYLGVAMIRGKKVELDEQASYSDSKADNNSMSDNMNNNMNYNTMNQDMNSNVENDPYSSTVHVNAIEDKKEGK</sequence>
<organism evidence="3 4">
    <name type="scientific">Anaerosporobacter mobilis DSM 15930</name>
    <dbReference type="NCBI Taxonomy" id="1120996"/>
    <lineage>
        <taxon>Bacteria</taxon>
        <taxon>Bacillati</taxon>
        <taxon>Bacillota</taxon>
        <taxon>Clostridia</taxon>
        <taxon>Lachnospirales</taxon>
        <taxon>Lachnospiraceae</taxon>
        <taxon>Anaerosporobacter</taxon>
    </lineage>
</organism>
<keyword evidence="2" id="KW-0472">Membrane</keyword>